<evidence type="ECO:0000256" key="1">
    <source>
        <dbReference type="ARBA" id="ARBA00023002"/>
    </source>
</evidence>
<dbReference type="AlphaFoldDB" id="A0A934KZ26"/>
<organism evidence="2 3">
    <name type="scientific">Gelidibacter salicanalis</name>
    <dbReference type="NCBI Taxonomy" id="291193"/>
    <lineage>
        <taxon>Bacteria</taxon>
        <taxon>Pseudomonadati</taxon>
        <taxon>Bacteroidota</taxon>
        <taxon>Flavobacteriia</taxon>
        <taxon>Flavobacteriales</taxon>
        <taxon>Flavobacteriaceae</taxon>
        <taxon>Gelidibacter</taxon>
    </lineage>
</organism>
<dbReference type="EMBL" id="JAEHJZ010000228">
    <property type="protein sequence ID" value="MBJ7883178.1"/>
    <property type="molecule type" value="Genomic_DNA"/>
</dbReference>
<keyword evidence="1" id="KW-0560">Oxidoreductase</keyword>
<dbReference type="SUPFAM" id="SSF53720">
    <property type="entry name" value="ALDH-like"/>
    <property type="match status" value="1"/>
</dbReference>
<proteinExistence type="predicted"/>
<reference evidence="2 3" key="1">
    <citation type="submission" date="2020-09" db="EMBL/GenBank/DDBJ databases">
        <title>Draft genome of Gelidibacter salicanalis PAMC21136.</title>
        <authorList>
            <person name="Park H."/>
        </authorList>
    </citation>
    <scope>NUCLEOTIDE SEQUENCE [LARGE SCALE GENOMIC DNA]</scope>
    <source>
        <strain evidence="2 3">PAMC21136</strain>
    </source>
</reference>
<evidence type="ECO:0000313" key="2">
    <source>
        <dbReference type="EMBL" id="MBJ7883178.1"/>
    </source>
</evidence>
<dbReference type="Gene3D" id="3.40.605.10">
    <property type="entry name" value="Aldehyde Dehydrogenase, Chain A, domain 1"/>
    <property type="match status" value="1"/>
</dbReference>
<name>A0A934KZ26_9FLAO</name>
<evidence type="ECO:0000313" key="3">
    <source>
        <dbReference type="Proteomes" id="UP000662373"/>
    </source>
</evidence>
<comment type="caution">
    <text evidence="2">The sequence shown here is derived from an EMBL/GenBank/DDBJ whole genome shotgun (WGS) entry which is preliminary data.</text>
</comment>
<sequence length="52" mass="5619">MTSIENINPEKSLYINGQWQQGESTVANINPSDISETIGHFAQATAAQVDQA</sequence>
<evidence type="ECO:0008006" key="4">
    <source>
        <dbReference type="Google" id="ProtNLM"/>
    </source>
</evidence>
<dbReference type="InterPro" id="IPR016162">
    <property type="entry name" value="Ald_DH_N"/>
</dbReference>
<dbReference type="InterPro" id="IPR016161">
    <property type="entry name" value="Ald_DH/histidinol_DH"/>
</dbReference>
<accession>A0A934KZ26</accession>
<protein>
    <recommendedName>
        <fullName evidence="4">Aldehyde dehydrogenase family protein</fullName>
    </recommendedName>
</protein>
<dbReference type="Proteomes" id="UP000662373">
    <property type="component" value="Unassembled WGS sequence"/>
</dbReference>
<gene>
    <name evidence="2" type="ORF">JEM65_21390</name>
</gene>
<dbReference type="GO" id="GO:0016491">
    <property type="term" value="F:oxidoreductase activity"/>
    <property type="evidence" value="ECO:0007669"/>
    <property type="project" value="UniProtKB-KW"/>
</dbReference>
<keyword evidence="3" id="KW-1185">Reference proteome</keyword>
<feature type="non-terminal residue" evidence="2">
    <location>
        <position position="52"/>
    </location>
</feature>